<name>A0AC59Z3J9_RANTA</name>
<reference evidence="1" key="2">
    <citation type="submission" date="2025-03" db="EMBL/GenBank/DDBJ databases">
        <authorList>
            <consortium name="ELIXIR-Norway"/>
            <consortium name="Elixir Norway"/>
        </authorList>
    </citation>
    <scope>NUCLEOTIDE SEQUENCE</scope>
</reference>
<dbReference type="EMBL" id="OX596107">
    <property type="protein sequence ID" value="CAN0195104.1"/>
    <property type="molecule type" value="Genomic_DNA"/>
</dbReference>
<proteinExistence type="predicted"/>
<sequence length="58" mass="6192">SYTKVPFYLSPPFMLVTLSSSPLSLGLHGREHSVPQNVATDRCLPSLSSSPSPPACHP</sequence>
<feature type="non-terminal residue" evidence="1">
    <location>
        <position position="1"/>
    </location>
</feature>
<evidence type="ECO:0000313" key="1">
    <source>
        <dbReference type="EMBL" id="CAN0195104.1"/>
    </source>
</evidence>
<evidence type="ECO:0000313" key="2">
    <source>
        <dbReference type="Proteomes" id="UP001162501"/>
    </source>
</evidence>
<gene>
    <name evidence="1" type="ORF">MRATA1EN22A_LOCUS13477</name>
</gene>
<organism evidence="1 2">
    <name type="scientific">Rangifer tarandus platyrhynchus</name>
    <name type="common">Svalbard reindeer</name>
    <dbReference type="NCBI Taxonomy" id="3082113"/>
    <lineage>
        <taxon>Eukaryota</taxon>
        <taxon>Metazoa</taxon>
        <taxon>Chordata</taxon>
        <taxon>Craniata</taxon>
        <taxon>Vertebrata</taxon>
        <taxon>Euteleostomi</taxon>
        <taxon>Mammalia</taxon>
        <taxon>Eutheria</taxon>
        <taxon>Laurasiatheria</taxon>
        <taxon>Artiodactyla</taxon>
        <taxon>Ruminantia</taxon>
        <taxon>Pecora</taxon>
        <taxon>Cervidae</taxon>
        <taxon>Odocoileinae</taxon>
        <taxon>Rangifer</taxon>
    </lineage>
</organism>
<dbReference type="Proteomes" id="UP001162501">
    <property type="component" value="Chromosome 23"/>
</dbReference>
<reference evidence="1" key="1">
    <citation type="submission" date="2023-05" db="EMBL/GenBank/DDBJ databases">
        <authorList>
            <consortium name="ELIXIR-Norway"/>
        </authorList>
    </citation>
    <scope>NUCLEOTIDE SEQUENCE</scope>
</reference>
<feature type="non-terminal residue" evidence="1">
    <location>
        <position position="58"/>
    </location>
</feature>
<accession>A0AC59Z3J9</accession>
<protein>
    <submittedName>
        <fullName evidence="1">Uncharacterized protein</fullName>
    </submittedName>
</protein>